<proteinExistence type="predicted"/>
<sequence length="166" mass="17749">MERQLWTVDAPVLLVPPRPPLACRTIQLSLPPAGGSGVTVNGLEPRTVEGAVVHNTTVMTPTLRLTGTYDGEALTLTEPPMPGEEGRGFAERRVTPDEAELVPVEPVALQTLRQSLRTDLGDQLLQSSALGGILHLVVAAAAEEQAGQLRARYGPHLVISSWLRPV</sequence>
<evidence type="ECO:0000313" key="1">
    <source>
        <dbReference type="EMBL" id="TDU84279.1"/>
    </source>
</evidence>
<name>A0A4R7SZD2_9ACTN</name>
<protein>
    <submittedName>
        <fullName evidence="1">Uncharacterized protein</fullName>
    </submittedName>
</protein>
<dbReference type="Proteomes" id="UP000295151">
    <property type="component" value="Unassembled WGS sequence"/>
</dbReference>
<evidence type="ECO:0000313" key="2">
    <source>
        <dbReference type="Proteomes" id="UP000295151"/>
    </source>
</evidence>
<keyword evidence="2" id="KW-1185">Reference proteome</keyword>
<accession>A0A4R7SZD2</accession>
<reference evidence="1 2" key="1">
    <citation type="submission" date="2019-03" db="EMBL/GenBank/DDBJ databases">
        <title>Genomic Encyclopedia of Type Strains, Phase III (KMG-III): the genomes of soil and plant-associated and newly described type strains.</title>
        <authorList>
            <person name="Whitman W."/>
        </authorList>
    </citation>
    <scope>NUCLEOTIDE SEQUENCE [LARGE SCALE GENOMIC DNA]</scope>
    <source>
        <strain evidence="1 2">VKM Ac-2575</strain>
    </source>
</reference>
<dbReference type="AlphaFoldDB" id="A0A4R7SZD2"/>
<gene>
    <name evidence="1" type="ORF">EV138_6750</name>
</gene>
<dbReference type="EMBL" id="SOCE01000002">
    <property type="protein sequence ID" value="TDU84279.1"/>
    <property type="molecule type" value="Genomic_DNA"/>
</dbReference>
<comment type="caution">
    <text evidence="1">The sequence shown here is derived from an EMBL/GenBank/DDBJ whole genome shotgun (WGS) entry which is preliminary data.</text>
</comment>
<organism evidence="1 2">
    <name type="scientific">Kribbella voronezhensis</name>
    <dbReference type="NCBI Taxonomy" id="2512212"/>
    <lineage>
        <taxon>Bacteria</taxon>
        <taxon>Bacillati</taxon>
        <taxon>Actinomycetota</taxon>
        <taxon>Actinomycetes</taxon>
        <taxon>Propionibacteriales</taxon>
        <taxon>Kribbellaceae</taxon>
        <taxon>Kribbella</taxon>
    </lineage>
</organism>